<evidence type="ECO:0000313" key="4">
    <source>
        <dbReference type="Proteomes" id="UP000034430"/>
    </source>
</evidence>
<dbReference type="EMBL" id="LBTU01000050">
    <property type="protein sequence ID" value="KKQ45710.1"/>
    <property type="molecule type" value="Genomic_DNA"/>
</dbReference>
<proteinExistence type="predicted"/>
<evidence type="ECO:0000256" key="1">
    <source>
        <dbReference type="SAM" id="MobiDB-lite"/>
    </source>
</evidence>
<name>A0A0G0I447_9BACT</name>
<evidence type="ECO:0000259" key="2">
    <source>
        <dbReference type="PROSITE" id="PS51688"/>
    </source>
</evidence>
<feature type="compositionally biased region" description="Pro residues" evidence="1">
    <location>
        <begin position="809"/>
        <end position="855"/>
    </location>
</feature>
<evidence type="ECO:0000313" key="3">
    <source>
        <dbReference type="EMBL" id="KKQ45710.1"/>
    </source>
</evidence>
<dbReference type="Pfam" id="PF13884">
    <property type="entry name" value="Peptidase_S74"/>
    <property type="match status" value="1"/>
</dbReference>
<feature type="region of interest" description="Disordered" evidence="1">
    <location>
        <begin position="806"/>
        <end position="882"/>
    </location>
</feature>
<feature type="non-terminal residue" evidence="3">
    <location>
        <position position="1"/>
    </location>
</feature>
<dbReference type="Proteomes" id="UP000034430">
    <property type="component" value="Unassembled WGS sequence"/>
</dbReference>
<accession>A0A0G0I447</accession>
<dbReference type="PANTHER" id="PTHR34403:SF14">
    <property type="entry name" value="OS05G0225800 PROTEIN"/>
    <property type="match status" value="1"/>
</dbReference>
<comment type="caution">
    <text evidence="3">The sequence shown here is derived from an EMBL/GenBank/DDBJ whole genome shotgun (WGS) entry which is preliminary data.</text>
</comment>
<sequence>GTDAAPSVLTERMTILNNGNVGIGTTSPQVKLHISSTAGETLRLESTVSPYTAYYNGNTGSRIGWFGFGYGLADYEFSNESTGSVIFRTSTGGSAPLNVARMTITNTGNVGIGTAGPSYPLDVFTTGATIAQFKRDLATDVGITIGADNSGAQIFTQGVHNLQFWTNGTQKVTLDTNGNVGIGTAGPAGLLHVSSDTVDLGKTYLTQANASADSFDVNFRKARGTGASPTVITTADELGVINFTGYGGAAGYITGAAIKAISSGTIADSRVPAQLSFWTGTDAAPSVLTERMTILNNGNVGINTTAPLLKLDVAGSGRFTETASSTLTGTADPAASQVLPGTSTLFTTELVIGDRITINSETRTVMAIASDTSLTVDANFTNTASASVTKLPATFIARDSNNSTQMVINDLGITSVNSLETGAINFDTDAGAVSWADIPISTSALAGTIESYSAQIGATSVLTVYGEADGSGLSRNLRVGIGTTAPLLKLDVTGSGRFTGAATSVLTGSIDAIASTTVTGVGTLFTTELVVGDRITITGETRTVTAIASATSLTVDTATTDTANDTSPDKLAAIFVARLSSNAVGMVVNDLGFVGIGTSSPGTIPLEVKGTGTGATIAKFTDVNTTGCTLATGGTIACSSDIRLKKNIENIIYGLDTVMNLRPVSYNWNYENDNNVKSLGFIAQEVEVLVPKLITTDTDGMQSLNTTGVVPILTKAIQELNLNLSATAGTIIPLADSATESFVTAFFKNVYAKIGAWLADAGNGIAKIFTGEIDTKSLCVSDDTGAKTCITKSQLDALLTGAPALIHIPPVPTPEPTPEPTPDPAPDPTPIPDPTPEPTPTPEPEPTPVPEPESQPEPDSAPSETPAPEPEPTPEPMPQPEQ</sequence>
<feature type="compositionally biased region" description="Pro residues" evidence="1">
    <location>
        <begin position="865"/>
        <end position="882"/>
    </location>
</feature>
<dbReference type="PATRIC" id="fig|1619028.3.peg.628"/>
<dbReference type="PROSITE" id="PS51688">
    <property type="entry name" value="ICA"/>
    <property type="match status" value="1"/>
</dbReference>
<dbReference type="InterPro" id="IPR030392">
    <property type="entry name" value="S74_ICA"/>
</dbReference>
<protein>
    <recommendedName>
        <fullName evidence="2">Peptidase S74 domain-containing protein</fullName>
    </recommendedName>
</protein>
<reference evidence="3 4" key="1">
    <citation type="journal article" date="2015" name="Nature">
        <title>rRNA introns, odd ribosomes, and small enigmatic genomes across a large radiation of phyla.</title>
        <authorList>
            <person name="Brown C.T."/>
            <person name="Hug L.A."/>
            <person name="Thomas B.C."/>
            <person name="Sharon I."/>
            <person name="Castelle C.J."/>
            <person name="Singh A."/>
            <person name="Wilkins M.J."/>
            <person name="Williams K.H."/>
            <person name="Banfield J.F."/>
        </authorList>
    </citation>
    <scope>NUCLEOTIDE SEQUENCE [LARGE SCALE GENOMIC DNA]</scope>
</reference>
<gene>
    <name evidence="3" type="ORF">US65_C0050G0001</name>
</gene>
<organism evidence="3 4">
    <name type="scientific">Candidatus Yanofskybacteria bacterium GW2011_GWC2_37_9</name>
    <dbReference type="NCBI Taxonomy" id="1619028"/>
    <lineage>
        <taxon>Bacteria</taxon>
        <taxon>Candidatus Yanofskyibacteriota</taxon>
    </lineage>
</organism>
<dbReference type="PANTHER" id="PTHR34403">
    <property type="entry name" value="TOL-PAL SYSTEM PROTEIN TOLA"/>
    <property type="match status" value="1"/>
</dbReference>
<dbReference type="AlphaFoldDB" id="A0A0G0I447"/>
<feature type="domain" description="Peptidase S74" evidence="2">
    <location>
        <begin position="640"/>
        <end position="731"/>
    </location>
</feature>
<dbReference type="InterPro" id="IPR050972">
    <property type="entry name" value="SDr-like"/>
</dbReference>